<evidence type="ECO:0000313" key="2">
    <source>
        <dbReference type="Proteomes" id="UP000321379"/>
    </source>
</evidence>
<dbReference type="Pfam" id="PF01263">
    <property type="entry name" value="Aldose_epim"/>
    <property type="match status" value="1"/>
</dbReference>
<sequence>MGFLQLDNGILRVAINPFGAELSSLRHRGGGELLWQGGEPWHRRAPILFPLVGRMPGDRLVHNGVAHPIGQHGFARDLPFELGQNTETSAEFTLADSAETRRQFPFAFRLAVRFSVEGETLSIRHTVDNPGSETFSASIGGHPAFAWPLVEGLAPESHVLEFAQDEPAPIRRLADGLLLPDAVETPVRGSTLALDESLFAADAIIFDGLRSRSVRYSAPGAPALTVRFDDFPLLGLWSKAPGAFLCIEPWYGMTAPRDFAGEYAQKPGQFVLLPGESRSFTYSVTVQNS</sequence>
<dbReference type="AlphaFoldDB" id="A0A5C8UL44"/>
<dbReference type="EMBL" id="VRMG01000010">
    <property type="protein sequence ID" value="TXN28986.1"/>
    <property type="molecule type" value="Genomic_DNA"/>
</dbReference>
<organism evidence="1 2">
    <name type="scientific">Lacisediminihabitans profunda</name>
    <dbReference type="NCBI Taxonomy" id="2594790"/>
    <lineage>
        <taxon>Bacteria</taxon>
        <taxon>Bacillati</taxon>
        <taxon>Actinomycetota</taxon>
        <taxon>Actinomycetes</taxon>
        <taxon>Micrococcales</taxon>
        <taxon>Microbacteriaceae</taxon>
        <taxon>Lacisediminihabitans</taxon>
    </lineage>
</organism>
<name>A0A5C8UL44_9MICO</name>
<dbReference type="InterPro" id="IPR037481">
    <property type="entry name" value="LacX"/>
</dbReference>
<protein>
    <submittedName>
        <fullName evidence="1">Aldose 1-epimerase family protein</fullName>
    </submittedName>
</protein>
<keyword evidence="2" id="KW-1185">Reference proteome</keyword>
<dbReference type="GO" id="GO:0030246">
    <property type="term" value="F:carbohydrate binding"/>
    <property type="evidence" value="ECO:0007669"/>
    <property type="project" value="InterPro"/>
</dbReference>
<evidence type="ECO:0000313" key="1">
    <source>
        <dbReference type="EMBL" id="TXN28986.1"/>
    </source>
</evidence>
<reference evidence="1 2" key="1">
    <citation type="submission" date="2019-08" db="EMBL/GenBank/DDBJ databases">
        <title>Bacterial whole genome sequence for Glaciihabitans sp. CHu50b-6-2.</title>
        <authorList>
            <person name="Jin L."/>
        </authorList>
    </citation>
    <scope>NUCLEOTIDE SEQUENCE [LARGE SCALE GENOMIC DNA]</scope>
    <source>
        <strain evidence="1 2">CHu50b-6-2</strain>
    </source>
</reference>
<dbReference type="SUPFAM" id="SSF74650">
    <property type="entry name" value="Galactose mutarotase-like"/>
    <property type="match status" value="1"/>
</dbReference>
<proteinExistence type="predicted"/>
<accession>A0A5C8UL44</accession>
<dbReference type="GO" id="GO:0005975">
    <property type="term" value="P:carbohydrate metabolic process"/>
    <property type="evidence" value="ECO:0007669"/>
    <property type="project" value="InterPro"/>
</dbReference>
<dbReference type="InterPro" id="IPR011013">
    <property type="entry name" value="Gal_mutarotase_sf_dom"/>
</dbReference>
<gene>
    <name evidence="1" type="ORF">FVP33_15830</name>
</gene>
<dbReference type="GO" id="GO:0016853">
    <property type="term" value="F:isomerase activity"/>
    <property type="evidence" value="ECO:0007669"/>
    <property type="project" value="InterPro"/>
</dbReference>
<dbReference type="RefSeq" id="WP_147784656.1">
    <property type="nucleotide sequence ID" value="NZ_VRMG01000010.1"/>
</dbReference>
<comment type="caution">
    <text evidence="1">The sequence shown here is derived from an EMBL/GenBank/DDBJ whole genome shotgun (WGS) entry which is preliminary data.</text>
</comment>
<dbReference type="Gene3D" id="2.70.98.10">
    <property type="match status" value="1"/>
</dbReference>
<dbReference type="PANTHER" id="PTHR11122:SF13">
    <property type="entry name" value="GLUCOSE-6-PHOSPHATE 1-EPIMERASE"/>
    <property type="match status" value="1"/>
</dbReference>
<dbReference type="InterPro" id="IPR008183">
    <property type="entry name" value="Aldose_1/G6P_1-epimerase"/>
</dbReference>
<dbReference type="PANTHER" id="PTHR11122">
    <property type="entry name" value="APOSPORY-ASSOCIATED PROTEIN C-RELATED"/>
    <property type="match status" value="1"/>
</dbReference>
<dbReference type="CDD" id="cd09024">
    <property type="entry name" value="Aldose_epim_lacX"/>
    <property type="match status" value="1"/>
</dbReference>
<dbReference type="InterPro" id="IPR014718">
    <property type="entry name" value="GH-type_carb-bd"/>
</dbReference>
<dbReference type="Proteomes" id="UP000321379">
    <property type="component" value="Unassembled WGS sequence"/>
</dbReference>